<dbReference type="PANTHER" id="PTHR31632">
    <property type="entry name" value="IRON TRANSPORTER FTH1"/>
    <property type="match status" value="1"/>
</dbReference>
<evidence type="ECO:0000256" key="1">
    <source>
        <dbReference type="ARBA" id="ARBA00004141"/>
    </source>
</evidence>
<gene>
    <name evidence="7" type="ORF">ACFFSY_11345</name>
</gene>
<dbReference type="EMBL" id="JBHMDO010000021">
    <property type="protein sequence ID" value="MFB9326508.1"/>
    <property type="molecule type" value="Genomic_DNA"/>
</dbReference>
<reference evidence="7 8" key="1">
    <citation type="submission" date="2024-09" db="EMBL/GenBank/DDBJ databases">
        <authorList>
            <person name="Sun Q."/>
            <person name="Mori K."/>
        </authorList>
    </citation>
    <scope>NUCLEOTIDE SEQUENCE [LARGE SCALE GENOMIC DNA]</scope>
    <source>
        <strain evidence="7 8">TISTR 2452</strain>
    </source>
</reference>
<feature type="transmembrane region" description="Helical" evidence="6">
    <location>
        <begin position="568"/>
        <end position="584"/>
    </location>
</feature>
<feature type="transmembrane region" description="Helical" evidence="6">
    <location>
        <begin position="407"/>
        <end position="426"/>
    </location>
</feature>
<feature type="transmembrane region" description="Helical" evidence="6">
    <location>
        <begin position="446"/>
        <end position="465"/>
    </location>
</feature>
<evidence type="ECO:0000256" key="5">
    <source>
        <dbReference type="ARBA" id="ARBA00023136"/>
    </source>
</evidence>
<dbReference type="RefSeq" id="WP_377493883.1">
    <property type="nucleotide sequence ID" value="NZ_JBHMDO010000021.1"/>
</dbReference>
<keyword evidence="5 6" id="KW-0472">Membrane</keyword>
<keyword evidence="4 6" id="KW-1133">Transmembrane helix</keyword>
<evidence type="ECO:0000256" key="3">
    <source>
        <dbReference type="ARBA" id="ARBA00022692"/>
    </source>
</evidence>
<name>A0ABV5KQP1_9BACL</name>
<evidence type="ECO:0000313" key="7">
    <source>
        <dbReference type="EMBL" id="MFB9326508.1"/>
    </source>
</evidence>
<dbReference type="PANTHER" id="PTHR31632:SF2">
    <property type="entry name" value="PLASMA MEMBRANE IRON PERMEASE"/>
    <property type="match status" value="1"/>
</dbReference>
<feature type="transmembrane region" description="Helical" evidence="6">
    <location>
        <begin position="516"/>
        <end position="533"/>
    </location>
</feature>
<comment type="subcellular location">
    <subcellularLocation>
        <location evidence="1">Membrane</location>
        <topology evidence="1">Multi-pass membrane protein</topology>
    </subcellularLocation>
</comment>
<organism evidence="7 8">
    <name type="scientific">Paenibacillus aurantiacus</name>
    <dbReference type="NCBI Taxonomy" id="1936118"/>
    <lineage>
        <taxon>Bacteria</taxon>
        <taxon>Bacillati</taxon>
        <taxon>Bacillota</taxon>
        <taxon>Bacilli</taxon>
        <taxon>Bacillales</taxon>
        <taxon>Paenibacillaceae</taxon>
        <taxon>Paenibacillus</taxon>
    </lineage>
</organism>
<feature type="transmembrane region" description="Helical" evidence="6">
    <location>
        <begin position="342"/>
        <end position="361"/>
    </location>
</feature>
<comment type="similarity">
    <text evidence="2">Belongs to the oxidase-dependent Fe transporter (OFeT) (TC 9.A.10.1) family.</text>
</comment>
<evidence type="ECO:0000256" key="2">
    <source>
        <dbReference type="ARBA" id="ARBA00008333"/>
    </source>
</evidence>
<proteinExistence type="inferred from homology"/>
<evidence type="ECO:0000256" key="6">
    <source>
        <dbReference type="SAM" id="Phobius"/>
    </source>
</evidence>
<feature type="transmembrane region" description="Helical" evidence="6">
    <location>
        <begin position="373"/>
        <end position="395"/>
    </location>
</feature>
<keyword evidence="3 6" id="KW-0812">Transmembrane</keyword>
<sequence length="596" mass="62638">MNATTNRTPRAAGRLTRLAVLWTLLAALVAGPGIIAAADSAPANGVLPVIGSALVDIGQAKYDEAEDAIGQAIALWQAADAAKSDLTADVDSSLAHAKTAVEAAEQDPAAAKQALAAAAKAVNAYLKAQAKGGLTGPAAAVLMIPKAEQLLAHIDQSDWEAASADYAIIDKSWKQIELPIRSDNASVYGALETGMSMIRIALRSDPPRGEQAKQEASALLQTLKDYAAGRLSAASDASAITLRDAVDKLDQAAIDAQAGHADAASGQLQAFIRMWPGIEGEVQLRSSSIYTNIENRMTEAAGYLVSDPPQLDQAIVVIDDMRAKLEPMLQDTRYSALDAGAILLREGMEAILVIGALVAYLNKSGNADKRKWIWSGAGTGIALSAAMAIALTLVFSQAGAGAMRERIEGFAGLAAVVFMLLVGNWLHNKSNVQAWNAFIDRQVGGALARGSLWSLFVVAALSIFREGAETAIFYVGMAPSIAMSQLVLGIAGALALLLILAFAMIKYSVKLPLRPFFLVASAFIYLLVFRFIGESVHSLQVASIVPGHALPDAPALSALGIYPTAETLALQGLLLLYLLIRYLARYAGSARKSVPQ</sequence>
<feature type="transmembrane region" description="Helical" evidence="6">
    <location>
        <begin position="471"/>
        <end position="504"/>
    </location>
</feature>
<evidence type="ECO:0000256" key="4">
    <source>
        <dbReference type="ARBA" id="ARBA00022989"/>
    </source>
</evidence>
<keyword evidence="8" id="KW-1185">Reference proteome</keyword>
<evidence type="ECO:0000313" key="8">
    <source>
        <dbReference type="Proteomes" id="UP001589747"/>
    </source>
</evidence>
<dbReference type="Pfam" id="PF03239">
    <property type="entry name" value="FTR1"/>
    <property type="match status" value="1"/>
</dbReference>
<dbReference type="Proteomes" id="UP001589747">
    <property type="component" value="Unassembled WGS sequence"/>
</dbReference>
<comment type="caution">
    <text evidence="7">The sequence shown here is derived from an EMBL/GenBank/DDBJ whole genome shotgun (WGS) entry which is preliminary data.</text>
</comment>
<protein>
    <submittedName>
        <fullName evidence="7">FTR1 family protein</fullName>
    </submittedName>
</protein>
<dbReference type="InterPro" id="IPR004923">
    <property type="entry name" value="FTR1/Fip1/EfeU"/>
</dbReference>
<accession>A0ABV5KQP1</accession>